<feature type="signal peptide" evidence="1">
    <location>
        <begin position="1"/>
        <end position="20"/>
    </location>
</feature>
<dbReference type="OrthoDB" id="9776279at2"/>
<dbReference type="RefSeq" id="WP_013819624.1">
    <property type="nucleotide sequence ID" value="NC_015572.1"/>
</dbReference>
<gene>
    <name evidence="2" type="ordered locus">Metme_3017</name>
</gene>
<dbReference type="KEGG" id="mmt:Metme_3017"/>
<reference key="2">
    <citation type="submission" date="2011-05" db="EMBL/GenBank/DDBJ databases">
        <title>Complete genome sequence of the aerobic marine methanotroph Methylomonas methanica MC09.</title>
        <authorList>
            <person name="Boden R."/>
            <person name="Cunliffe M."/>
            <person name="Scanlan J."/>
            <person name="Moussard H."/>
            <person name="Kits K.D."/>
            <person name="Klotz M."/>
            <person name="Jetten M."/>
            <person name="Vuilleumier S."/>
            <person name="Han J."/>
            <person name="Peters L."/>
            <person name="Mikhailova N."/>
            <person name="Teshima H."/>
            <person name="Tapia R."/>
            <person name="Kyrpides N."/>
            <person name="Ivanova N."/>
            <person name="Pagani I."/>
            <person name="Cheng J.-F."/>
            <person name="Goodwin L."/>
            <person name="Han C."/>
            <person name="Hauser L."/>
            <person name="Land M."/>
            <person name="Lapidus A."/>
            <person name="Lucas S."/>
            <person name="Pitluck S."/>
            <person name="Woyke T."/>
            <person name="Stein L.Y."/>
            <person name="Murrell C."/>
        </authorList>
    </citation>
    <scope>NUCLEOTIDE SEQUENCE</scope>
    <source>
        <strain>MC09</strain>
    </source>
</reference>
<proteinExistence type="predicted"/>
<keyword evidence="1" id="KW-0732">Signal</keyword>
<dbReference type="EMBL" id="CP002738">
    <property type="protein sequence ID" value="AEG01395.1"/>
    <property type="molecule type" value="Genomic_DNA"/>
</dbReference>
<dbReference type="InterPro" id="IPR022529">
    <property type="entry name" value="DUF3530"/>
</dbReference>
<reference evidence="3" key="3">
    <citation type="submission" date="2011-05" db="EMBL/GenBank/DDBJ databases">
        <title>Complete sequence of Methylomonas methanica MC09.</title>
        <authorList>
            <consortium name="US DOE Joint Genome Institute"/>
            <person name="Lucas S."/>
            <person name="Han J."/>
            <person name="Lapidus A."/>
            <person name="Cheng J.-F."/>
            <person name="Goodwin L."/>
            <person name="Pitluck S."/>
            <person name="Peters L."/>
            <person name="Mikhailova N."/>
            <person name="Teshima H."/>
            <person name="Han C."/>
            <person name="Tapia R."/>
            <person name="Land M."/>
            <person name="Hauser L."/>
            <person name="Kyrpides N."/>
            <person name="Ivanova N."/>
            <person name="Pagani I."/>
            <person name="Stein L."/>
            <person name="Woyke T."/>
        </authorList>
    </citation>
    <scope>NUCLEOTIDE SEQUENCE [LARGE SCALE GENOMIC DNA]</scope>
    <source>
        <strain evidence="3">MC09</strain>
    </source>
</reference>
<organism evidence="2 3">
    <name type="scientific">Methylomonas methanica (strain DSM 25384 / MC09)</name>
    <dbReference type="NCBI Taxonomy" id="857087"/>
    <lineage>
        <taxon>Bacteria</taxon>
        <taxon>Pseudomonadati</taxon>
        <taxon>Pseudomonadota</taxon>
        <taxon>Gammaproteobacteria</taxon>
        <taxon>Methylococcales</taxon>
        <taxon>Methylococcaceae</taxon>
        <taxon>Methylomonas</taxon>
    </lineage>
</organism>
<protein>
    <submittedName>
        <fullName evidence="2">Phospholipase/Carboxylesterase</fullName>
    </submittedName>
</protein>
<evidence type="ECO:0000313" key="2">
    <source>
        <dbReference type="EMBL" id="AEG01395.1"/>
    </source>
</evidence>
<dbReference type="InterPro" id="IPR029058">
    <property type="entry name" value="AB_hydrolase_fold"/>
</dbReference>
<dbReference type="Proteomes" id="UP000008888">
    <property type="component" value="Chromosome"/>
</dbReference>
<dbReference type="AlphaFoldDB" id="G0A2P2"/>
<dbReference type="Gene3D" id="3.40.50.1820">
    <property type="entry name" value="alpha/beta hydrolase"/>
    <property type="match status" value="1"/>
</dbReference>
<sequence length="258" mass="28464">MKRRLLGLCLFLGVCGSAAASNQQRELDYAASLRQIADMGHAVWLNAGGQRFLALFTEAEKTDNSQAVIILHDMGEHPDQQPVAHGLRTVLPRHNWTTLSIQLPLREIGAGRQDYYGLFDEAQGRIQAAVAYLRAQGAKDIAVVGYGVGAAMAAYALSRDPGGLAAFAAISLPLPESTLPQVQIGEFIKNIALPFLDIYAEFDLPEVVDTARRRRMLGKDNPVYRQIRINGENHAYRHDPMMLIKRIYSWLALSLGPN</sequence>
<name>G0A2P2_METMM</name>
<evidence type="ECO:0000256" key="1">
    <source>
        <dbReference type="SAM" id="SignalP"/>
    </source>
</evidence>
<feature type="chain" id="PRO_5003396336" evidence="1">
    <location>
        <begin position="21"/>
        <end position="258"/>
    </location>
</feature>
<evidence type="ECO:0000313" key="3">
    <source>
        <dbReference type="Proteomes" id="UP000008888"/>
    </source>
</evidence>
<dbReference type="HOGENOM" id="CLU_1044833_0_0_6"/>
<accession>G0A2P2</accession>
<dbReference type="SUPFAM" id="SSF53474">
    <property type="entry name" value="alpha/beta-Hydrolases"/>
    <property type="match status" value="1"/>
</dbReference>
<reference evidence="2 3" key="1">
    <citation type="journal article" date="2011" name="J. Bacteriol.">
        <title>Complete Genome Sequence of the Aerobic Marine Methanotroph Methylomonas methanica MC09.</title>
        <authorList>
            <person name="Boden R."/>
            <person name="Cunliffe M."/>
            <person name="Scanlan J."/>
            <person name="Moussard H."/>
            <person name="Kits K.D."/>
            <person name="Klotz M.G."/>
            <person name="Jetten M.S."/>
            <person name="Vuilleumier S."/>
            <person name="Han J."/>
            <person name="Peters L."/>
            <person name="Mikhailova N."/>
            <person name="Teshima H."/>
            <person name="Tapia R."/>
            <person name="Kyrpides N."/>
            <person name="Ivanova N."/>
            <person name="Pagani I."/>
            <person name="Cheng J.F."/>
            <person name="Goodwin L."/>
            <person name="Han C."/>
            <person name="Hauser L."/>
            <person name="Land M.L."/>
            <person name="Lapidus A."/>
            <person name="Lucas S."/>
            <person name="Pitluck S."/>
            <person name="Woyke T."/>
            <person name="Stein L."/>
            <person name="Murrell J.C."/>
        </authorList>
    </citation>
    <scope>NUCLEOTIDE SEQUENCE [LARGE SCALE GENOMIC DNA]</scope>
    <source>
        <strain evidence="2 3">MC09</strain>
    </source>
</reference>
<dbReference type="eggNOG" id="COG0412">
    <property type="taxonomic scope" value="Bacteria"/>
</dbReference>
<dbReference type="STRING" id="857087.Metme_3017"/>
<dbReference type="Pfam" id="PF12048">
    <property type="entry name" value="DUF3530"/>
    <property type="match status" value="2"/>
</dbReference>
<keyword evidence="3" id="KW-1185">Reference proteome</keyword>